<dbReference type="InterPro" id="IPR014729">
    <property type="entry name" value="Rossmann-like_a/b/a_fold"/>
</dbReference>
<comment type="caution">
    <text evidence="9">The sequence shown here is derived from an EMBL/GenBank/DDBJ whole genome shotgun (WGS) entry which is preliminary data.</text>
</comment>
<dbReference type="GO" id="GO:0009055">
    <property type="term" value="F:electron transfer activity"/>
    <property type="evidence" value="ECO:0007669"/>
    <property type="project" value="InterPro"/>
</dbReference>
<keyword evidence="5" id="KW-0249">Electron transport</keyword>
<comment type="similarity">
    <text evidence="2">Belongs to the ETF beta-subunit/FixA family.</text>
</comment>
<sequence length="132" mass="14263">QAIDDDCNQTGQLLAAMLDWPQGTFASRVQLEAGAVRVEREVDGGLETLRLRLPAVLTADLRLNEPRYATLPNIMKAKKKPLEVIPAAELGVPAGAPRLKVLEVQEPPPRAGGEKVDSVESLLGKLRHAGRI</sequence>
<dbReference type="InterPro" id="IPR012255">
    <property type="entry name" value="ETF_b"/>
</dbReference>
<dbReference type="Gene3D" id="3.40.50.620">
    <property type="entry name" value="HUPs"/>
    <property type="match status" value="1"/>
</dbReference>
<comment type="function">
    <text evidence="6">Heterodimeric electron transfer flavoprotein that accepts electrons from several mitochondrial dehydrogenases, including acyl-CoA dehydrogenases, glutaryl-CoA and sarcosine dehydrogenase. It transfers the electrons to the main mitochondrial respiratory chain via ETF-ubiquinone oxidoreductase. Required for normal mitochondrial fatty acid oxidation and normal amino acid metabolism. ETFB binds an AMP molecule that probably has a purely structural role.</text>
</comment>
<evidence type="ECO:0000259" key="8">
    <source>
        <dbReference type="Pfam" id="PF01012"/>
    </source>
</evidence>
<dbReference type="InterPro" id="IPR014730">
    <property type="entry name" value="ETF_a/b_N"/>
</dbReference>
<evidence type="ECO:0000256" key="5">
    <source>
        <dbReference type="ARBA" id="ARBA00022982"/>
    </source>
</evidence>
<evidence type="ECO:0000256" key="2">
    <source>
        <dbReference type="ARBA" id="ARBA00007557"/>
    </source>
</evidence>
<dbReference type="PANTHER" id="PTHR21294:SF8">
    <property type="entry name" value="ELECTRON TRANSFER FLAVOPROTEIN SUBUNIT BETA"/>
    <property type="match status" value="1"/>
</dbReference>
<gene>
    <name evidence="9" type="primary">Etfb</name>
    <name evidence="9" type="ORF">HYPCIN_R05624</name>
</gene>
<dbReference type="AlphaFoldDB" id="A0A7L2PNM5"/>
<accession>A0A7L2PNM5</accession>
<reference evidence="9 10" key="1">
    <citation type="submission" date="2019-09" db="EMBL/GenBank/DDBJ databases">
        <title>Bird 10,000 Genomes (B10K) Project - Family phase.</title>
        <authorList>
            <person name="Zhang G."/>
        </authorList>
    </citation>
    <scope>NUCLEOTIDE SEQUENCE [LARGE SCALE GENOMIC DNA]</scope>
    <source>
        <strain evidence="9">B10K-DU-002-83</strain>
    </source>
</reference>
<dbReference type="OrthoDB" id="276685at2759"/>
<dbReference type="GO" id="GO:0033539">
    <property type="term" value="P:fatty acid beta-oxidation using acyl-CoA dehydrogenase"/>
    <property type="evidence" value="ECO:0007669"/>
    <property type="project" value="TreeGrafter"/>
</dbReference>
<evidence type="ECO:0000256" key="3">
    <source>
        <dbReference type="ARBA" id="ARBA00016797"/>
    </source>
</evidence>
<name>A0A7L2PNM5_9PASS</name>
<dbReference type="Proteomes" id="UP000574191">
    <property type="component" value="Unassembled WGS sequence"/>
</dbReference>
<comment type="subcellular location">
    <subcellularLocation>
        <location evidence="1">Mitochondrion matrix</location>
    </subcellularLocation>
</comment>
<dbReference type="Pfam" id="PF01012">
    <property type="entry name" value="ETF"/>
    <property type="match status" value="1"/>
</dbReference>
<feature type="non-terminal residue" evidence="9">
    <location>
        <position position="132"/>
    </location>
</feature>
<evidence type="ECO:0000256" key="1">
    <source>
        <dbReference type="ARBA" id="ARBA00004305"/>
    </source>
</evidence>
<feature type="domain" description="Electron transfer flavoprotein alpha/beta-subunit N-terminal" evidence="8">
    <location>
        <begin position="8"/>
        <end position="89"/>
    </location>
</feature>
<protein>
    <recommendedName>
        <fullName evidence="3">Electron transfer flavoprotein subunit beta</fullName>
    </recommendedName>
</protein>
<dbReference type="InterPro" id="IPR000049">
    <property type="entry name" value="ET-Flavoprotein_bsu_CS"/>
</dbReference>
<dbReference type="PROSITE" id="PS01065">
    <property type="entry name" value="ETF_BETA"/>
    <property type="match status" value="1"/>
</dbReference>
<evidence type="ECO:0000313" key="10">
    <source>
        <dbReference type="Proteomes" id="UP000574191"/>
    </source>
</evidence>
<dbReference type="GO" id="GO:0005759">
    <property type="term" value="C:mitochondrial matrix"/>
    <property type="evidence" value="ECO:0007669"/>
    <property type="project" value="UniProtKB-SubCell"/>
</dbReference>
<evidence type="ECO:0000313" key="9">
    <source>
        <dbReference type="EMBL" id="NXR86351.1"/>
    </source>
</evidence>
<comment type="subunit">
    <text evidence="7">Heterodimer composed of ETFA and ETFB. Identified in a complex that contains ETFA, ETFB and ETFRF1. Interacts with ACADM.</text>
</comment>
<evidence type="ECO:0000256" key="6">
    <source>
        <dbReference type="ARBA" id="ARBA00045835"/>
    </source>
</evidence>
<evidence type="ECO:0000256" key="7">
    <source>
        <dbReference type="ARBA" id="ARBA00046893"/>
    </source>
</evidence>
<feature type="non-terminal residue" evidence="9">
    <location>
        <position position="1"/>
    </location>
</feature>
<organism evidence="9 10">
    <name type="scientific">Hypocryptadius cinnamomeus</name>
    <dbReference type="NCBI Taxonomy" id="589841"/>
    <lineage>
        <taxon>Eukaryota</taxon>
        <taxon>Metazoa</taxon>
        <taxon>Chordata</taxon>
        <taxon>Craniata</taxon>
        <taxon>Vertebrata</taxon>
        <taxon>Euteleostomi</taxon>
        <taxon>Archelosauria</taxon>
        <taxon>Archosauria</taxon>
        <taxon>Dinosauria</taxon>
        <taxon>Saurischia</taxon>
        <taxon>Theropoda</taxon>
        <taxon>Coelurosauria</taxon>
        <taxon>Aves</taxon>
        <taxon>Neognathae</taxon>
        <taxon>Neoaves</taxon>
        <taxon>Telluraves</taxon>
        <taxon>Australaves</taxon>
        <taxon>Passeriformes</taxon>
        <taxon>Sylvioidea</taxon>
        <taxon>Zosteropidae</taxon>
        <taxon>Hypocryptadius</taxon>
    </lineage>
</organism>
<evidence type="ECO:0000256" key="4">
    <source>
        <dbReference type="ARBA" id="ARBA00022448"/>
    </source>
</evidence>
<dbReference type="EMBL" id="VYZP01009718">
    <property type="protein sequence ID" value="NXR86351.1"/>
    <property type="molecule type" value="Genomic_DNA"/>
</dbReference>
<dbReference type="PANTHER" id="PTHR21294">
    <property type="entry name" value="ELECTRON TRANSFER FLAVOPROTEIN BETA-SUBUNIT"/>
    <property type="match status" value="1"/>
</dbReference>
<dbReference type="SUPFAM" id="SSF52402">
    <property type="entry name" value="Adenine nucleotide alpha hydrolases-like"/>
    <property type="match status" value="1"/>
</dbReference>
<dbReference type="GO" id="GO:0009063">
    <property type="term" value="P:amino acid catabolic process"/>
    <property type="evidence" value="ECO:0007669"/>
    <property type="project" value="TreeGrafter"/>
</dbReference>
<keyword evidence="4" id="KW-0813">Transport</keyword>
<keyword evidence="10" id="KW-1185">Reference proteome</keyword>
<proteinExistence type="inferred from homology"/>